<dbReference type="PANTHER" id="PTHR22550:SF5">
    <property type="entry name" value="LEUCINE ZIPPER PROTEIN 4"/>
    <property type="match status" value="1"/>
</dbReference>
<keyword evidence="2 7" id="KW-0812">Transmembrane</keyword>
<dbReference type="InterPro" id="IPR011990">
    <property type="entry name" value="TPR-like_helical_dom_sf"/>
</dbReference>
<name>A0AAJ4A2X3_9BACT</name>
<dbReference type="InterPro" id="IPR019734">
    <property type="entry name" value="TPR_rpt"/>
</dbReference>
<keyword evidence="10" id="KW-1185">Reference proteome</keyword>
<dbReference type="InterPro" id="IPR050768">
    <property type="entry name" value="UPF0353/GerABKA_families"/>
</dbReference>
<feature type="compositionally biased region" description="Basic and acidic residues" evidence="6">
    <location>
        <begin position="492"/>
        <end position="550"/>
    </location>
</feature>
<feature type="compositionally biased region" description="Basic and acidic residues" evidence="6">
    <location>
        <begin position="614"/>
        <end position="628"/>
    </location>
</feature>
<accession>A0AAJ4A2X3</accession>
<keyword evidence="4 7" id="KW-0472">Membrane</keyword>
<proteinExistence type="predicted"/>
<feature type="repeat" description="TPR" evidence="5">
    <location>
        <begin position="380"/>
        <end position="413"/>
    </location>
</feature>
<dbReference type="SMART" id="SM00028">
    <property type="entry name" value="TPR"/>
    <property type="match status" value="2"/>
</dbReference>
<feature type="region of interest" description="Disordered" evidence="6">
    <location>
        <begin position="465"/>
        <end position="628"/>
    </location>
</feature>
<evidence type="ECO:0000256" key="7">
    <source>
        <dbReference type="SAM" id="Phobius"/>
    </source>
</evidence>
<dbReference type="Gene3D" id="1.25.40.10">
    <property type="entry name" value="Tetratricopeptide repeat domain"/>
    <property type="match status" value="1"/>
</dbReference>
<dbReference type="SMART" id="SM00327">
    <property type="entry name" value="VWA"/>
    <property type="match status" value="1"/>
</dbReference>
<evidence type="ECO:0000256" key="3">
    <source>
        <dbReference type="ARBA" id="ARBA00022989"/>
    </source>
</evidence>
<evidence type="ECO:0000256" key="2">
    <source>
        <dbReference type="ARBA" id="ARBA00022692"/>
    </source>
</evidence>
<dbReference type="InterPro" id="IPR002035">
    <property type="entry name" value="VWF_A"/>
</dbReference>
<evidence type="ECO:0000256" key="6">
    <source>
        <dbReference type="SAM" id="MobiDB-lite"/>
    </source>
</evidence>
<keyword evidence="3 7" id="KW-1133">Transmembrane helix</keyword>
<feature type="domain" description="VWFA" evidence="8">
    <location>
        <begin position="87"/>
        <end position="277"/>
    </location>
</feature>
<dbReference type="Gene3D" id="3.40.50.410">
    <property type="entry name" value="von Willebrand factor, type A domain"/>
    <property type="match status" value="1"/>
</dbReference>
<feature type="transmembrane region" description="Helical" evidence="7">
    <location>
        <begin position="324"/>
        <end position="346"/>
    </location>
</feature>
<dbReference type="PROSITE" id="PS50005">
    <property type="entry name" value="TPR"/>
    <property type="match status" value="1"/>
</dbReference>
<dbReference type="AlphaFoldDB" id="A0AAJ4A2X3"/>
<dbReference type="SUPFAM" id="SSF48452">
    <property type="entry name" value="TPR-like"/>
    <property type="match status" value="1"/>
</dbReference>
<keyword evidence="1" id="KW-1003">Cell membrane</keyword>
<feature type="transmembrane region" description="Helical" evidence="7">
    <location>
        <begin position="297"/>
        <end position="318"/>
    </location>
</feature>
<dbReference type="PANTHER" id="PTHR22550">
    <property type="entry name" value="SPORE GERMINATION PROTEIN"/>
    <property type="match status" value="1"/>
</dbReference>
<evidence type="ECO:0000259" key="8">
    <source>
        <dbReference type="PROSITE" id="PS50234"/>
    </source>
</evidence>
<dbReference type="PROSITE" id="PS50293">
    <property type="entry name" value="TPR_REGION"/>
    <property type="match status" value="1"/>
</dbReference>
<evidence type="ECO:0000256" key="1">
    <source>
        <dbReference type="ARBA" id="ARBA00022475"/>
    </source>
</evidence>
<feature type="compositionally biased region" description="Basic and acidic residues" evidence="6">
    <location>
        <begin position="557"/>
        <end position="569"/>
    </location>
</feature>
<evidence type="ECO:0000313" key="10">
    <source>
        <dbReference type="Proteomes" id="UP000326061"/>
    </source>
</evidence>
<reference evidence="10" key="1">
    <citation type="submission" date="2019-06" db="EMBL/GenBank/DDBJ databases">
        <title>Sulfurimonas gotlandica sp. nov., a chemoautotrophic and psychrotolerant epsilonproteobacterium isolated from a pelagic redoxcline, and an emended description of the genus Sulfurimonas.</title>
        <authorList>
            <person name="Wang S."/>
            <person name="Jiang L."/>
            <person name="Shao Z."/>
        </authorList>
    </citation>
    <scope>NUCLEOTIDE SEQUENCE [LARGE SCALE GENOMIC DNA]</scope>
    <source>
        <strain evidence="10">1-1N</strain>
    </source>
</reference>
<sequence>MSFLHPEFLYYMLPPLFILFGFLLTQKEAYANYFTQEVMDRLRVSTNTLTLKARNALFLLMGVFIIIALAEPVIKEGTVEVKAKSADIMIAIDISDSMLASDIYPNRLEAAKQKVLTLLDEKLNERIGIVAFAKNSYLVSPLSFDASAVAFLLRQLDTSSITEKGTDFLSLLDVVSKIQKDQDKKYLLLLSDGGDKSDFSDEIELAKKHNITLFILGIATKKGAPIKLQDGTFIKYKGDIIISKLNEKIADLALKTGGVYIEGTTSSKDIKTMFKEIIDKSDQKELKSEEIQRYTPLFYYPLGMSLILLLIAISSIGAREKSSVASVFILFSLFLFNTQHAQAAILDFMELRKAKEAYKVQKYEEAAEIYKEYAQNTQNSESYFNAGNAFYKQGKYKEAIEAYEKAVFDDENKKAGNLSNLGNAYAKEANQESLQKAVEAYEKSLKIKEDKETRENLQEVKKILEEQKSNSKNGDEEQEQQEEGAQEDENGDKEGYKEDKDGDIKGFKKDEKGDKEQEKSKEENSQSKESKEKNSGDMKSKKEKEQDSRSDNNQTDQKSKKEKVEKLEKEDENTSQSQSVTAQKVDKESMSDEEEKKWIEQLCTHNSTYLYKLNSEKPKSSSLDEKPW</sequence>
<dbReference type="SUPFAM" id="SSF53300">
    <property type="entry name" value="vWA-like"/>
    <property type="match status" value="1"/>
</dbReference>
<evidence type="ECO:0000256" key="4">
    <source>
        <dbReference type="ARBA" id="ARBA00023136"/>
    </source>
</evidence>
<feature type="compositionally biased region" description="Acidic residues" evidence="6">
    <location>
        <begin position="476"/>
        <end position="491"/>
    </location>
</feature>
<protein>
    <submittedName>
        <fullName evidence="9">VWA domain-containing protein</fullName>
    </submittedName>
</protein>
<feature type="compositionally biased region" description="Basic and acidic residues" evidence="6">
    <location>
        <begin position="584"/>
        <end position="599"/>
    </location>
</feature>
<dbReference type="EMBL" id="CP041166">
    <property type="protein sequence ID" value="QFR42931.1"/>
    <property type="molecule type" value="Genomic_DNA"/>
</dbReference>
<evidence type="ECO:0000256" key="5">
    <source>
        <dbReference type="PROSITE-ProRule" id="PRU00339"/>
    </source>
</evidence>
<keyword evidence="5" id="KW-0802">TPR repeat</keyword>
<dbReference type="Proteomes" id="UP000326061">
    <property type="component" value="Chromosome"/>
</dbReference>
<evidence type="ECO:0000313" key="9">
    <source>
        <dbReference type="EMBL" id="QFR42931.1"/>
    </source>
</evidence>
<organism evidence="9 10">
    <name type="scientific">Sulfurimonas xiamenensis</name>
    <dbReference type="NCBI Taxonomy" id="2590021"/>
    <lineage>
        <taxon>Bacteria</taxon>
        <taxon>Pseudomonadati</taxon>
        <taxon>Campylobacterota</taxon>
        <taxon>Epsilonproteobacteria</taxon>
        <taxon>Campylobacterales</taxon>
        <taxon>Sulfurimonadaceae</taxon>
        <taxon>Sulfurimonas</taxon>
    </lineage>
</organism>
<dbReference type="Pfam" id="PF00515">
    <property type="entry name" value="TPR_1"/>
    <property type="match status" value="1"/>
</dbReference>
<feature type="compositionally biased region" description="Basic and acidic residues" evidence="6">
    <location>
        <begin position="465"/>
        <end position="475"/>
    </location>
</feature>
<dbReference type="KEGG" id="suln:FJR47_03020"/>
<dbReference type="PROSITE" id="PS50234">
    <property type="entry name" value="VWFA"/>
    <property type="match status" value="1"/>
</dbReference>
<feature type="transmembrane region" description="Helical" evidence="7">
    <location>
        <begin position="55"/>
        <end position="74"/>
    </location>
</feature>
<dbReference type="Pfam" id="PF13519">
    <property type="entry name" value="VWA_2"/>
    <property type="match status" value="1"/>
</dbReference>
<dbReference type="RefSeq" id="WP_152298994.1">
    <property type="nucleotide sequence ID" value="NZ_CP041166.1"/>
</dbReference>
<gene>
    <name evidence="9" type="ORF">FJR47_03020</name>
</gene>
<dbReference type="InterPro" id="IPR036465">
    <property type="entry name" value="vWFA_dom_sf"/>
</dbReference>